<evidence type="ECO:0000313" key="2">
    <source>
        <dbReference type="EMBL" id="AUR01895.1"/>
    </source>
</evidence>
<name>A0A2I7LG78_9RHOB</name>
<dbReference type="PROSITE" id="PS51197">
    <property type="entry name" value="HTH_RRF2_2"/>
    <property type="match status" value="1"/>
</dbReference>
<dbReference type="InterPro" id="IPR030489">
    <property type="entry name" value="TR_Rrf2-type_CS"/>
</dbReference>
<dbReference type="AlphaFoldDB" id="A0A2I7LG78"/>
<protein>
    <submittedName>
        <fullName evidence="2">Putative HTH-type transcriptional regulator</fullName>
    </submittedName>
</protein>
<keyword evidence="1" id="KW-0238">DNA-binding</keyword>
<dbReference type="GO" id="GO:0003700">
    <property type="term" value="F:DNA-binding transcription factor activity"/>
    <property type="evidence" value="ECO:0007669"/>
    <property type="project" value="TreeGrafter"/>
</dbReference>
<dbReference type="GO" id="GO:0003677">
    <property type="term" value="F:DNA binding"/>
    <property type="evidence" value="ECO:0007669"/>
    <property type="project" value="UniProtKB-KW"/>
</dbReference>
<dbReference type="GO" id="GO:0005829">
    <property type="term" value="C:cytosol"/>
    <property type="evidence" value="ECO:0007669"/>
    <property type="project" value="TreeGrafter"/>
</dbReference>
<dbReference type="SUPFAM" id="SSF46785">
    <property type="entry name" value="Winged helix' DNA-binding domain"/>
    <property type="match status" value="1"/>
</dbReference>
<dbReference type="RefSeq" id="WP_102871004.1">
    <property type="nucleotide sequence ID" value="NZ_CP010620.1"/>
</dbReference>
<gene>
    <name evidence="2" type="ORF">PhaeoP88_04583</name>
</gene>
<keyword evidence="2" id="KW-0614">Plasmid</keyword>
<dbReference type="InterPro" id="IPR036390">
    <property type="entry name" value="WH_DNA-bd_sf"/>
</dbReference>
<dbReference type="NCBIfam" id="TIGR00738">
    <property type="entry name" value="rrf2_super"/>
    <property type="match status" value="1"/>
</dbReference>
<dbReference type="Pfam" id="PF02082">
    <property type="entry name" value="Rrf2"/>
    <property type="match status" value="1"/>
</dbReference>
<evidence type="ECO:0000313" key="3">
    <source>
        <dbReference type="Proteomes" id="UP000236447"/>
    </source>
</evidence>
<dbReference type="Proteomes" id="UP000236447">
    <property type="component" value="Plasmid pP88_f"/>
</dbReference>
<reference evidence="2 3" key="1">
    <citation type="journal article" date="2017" name="Front. Microbiol.">
        <title>Phaeobacter piscinae sp. nov., a species of the Roseobacter group and potential aquaculture probiont.</title>
        <authorList>
            <person name="Sonnenschein E.C."/>
            <person name="Phippen C.B.W."/>
            <person name="Nielsen K.F."/>
            <person name="Mateiu R.V."/>
            <person name="Melchiorsen J."/>
            <person name="Gram L."/>
            <person name="Overmann J."/>
            <person name="Freese H.M."/>
        </authorList>
    </citation>
    <scope>NUCLEOTIDE SEQUENCE [LARGE SCALE GENOMIC DNA]</scope>
    <source>
        <strain evidence="2 3">P88</strain>
        <plasmid evidence="2">pP88_f</plasmid>
    </source>
</reference>
<dbReference type="InterPro" id="IPR000944">
    <property type="entry name" value="Tscrpt_reg_Rrf2"/>
</dbReference>
<dbReference type="PANTHER" id="PTHR33221:SF4">
    <property type="entry name" value="HTH-TYPE TRANSCRIPTIONAL REPRESSOR NSRR"/>
    <property type="match status" value="1"/>
</dbReference>
<geneLocation type="plasmid" evidence="3">
    <name>pp88_f</name>
</geneLocation>
<evidence type="ECO:0000256" key="1">
    <source>
        <dbReference type="ARBA" id="ARBA00023125"/>
    </source>
</evidence>
<dbReference type="PANTHER" id="PTHR33221">
    <property type="entry name" value="WINGED HELIX-TURN-HELIX TRANSCRIPTIONAL REGULATOR, RRF2 FAMILY"/>
    <property type="match status" value="1"/>
</dbReference>
<accession>A0A2I7LG78</accession>
<dbReference type="Gene3D" id="1.10.10.10">
    <property type="entry name" value="Winged helix-like DNA-binding domain superfamily/Winged helix DNA-binding domain"/>
    <property type="match status" value="1"/>
</dbReference>
<reference evidence="2 3" key="2">
    <citation type="journal article" date="2017" name="Genome Biol. Evol.">
        <title>Trajectories and Drivers of Genome Evolution in Surface-Associated Marine Phaeobacter.</title>
        <authorList>
            <person name="Freese H.M."/>
            <person name="Sikorski J."/>
            <person name="Bunk B."/>
            <person name="Scheuner C."/>
            <person name="Meier-Kolthoff J.P."/>
            <person name="Sproer C."/>
            <person name="Gram L."/>
            <person name="Overmann J."/>
        </authorList>
    </citation>
    <scope>NUCLEOTIDE SEQUENCE [LARGE SCALE GENOMIC DNA]</scope>
    <source>
        <strain evidence="2 3">P88</strain>
        <plasmid evidence="2">pP88_f</plasmid>
    </source>
</reference>
<dbReference type="InterPro" id="IPR036388">
    <property type="entry name" value="WH-like_DNA-bd_sf"/>
</dbReference>
<sequence length="149" mass="16395">MKLNLKTDYALRLLILLATRPDQQFEIETLSRIHQLPASSVMKIISELVRHGYVHSIRGRSGGVQIGQEPSEIRVGDIVHAMNEPMEIVDCSSCLLVGNCRLKGVLCEAAQAFTEVLMAYRLSDLIEAPAPVLTPLLDRDNGADPTSQT</sequence>
<organism evidence="2 3">
    <name type="scientific">Phaeobacter inhibens</name>
    <dbReference type="NCBI Taxonomy" id="221822"/>
    <lineage>
        <taxon>Bacteria</taxon>
        <taxon>Pseudomonadati</taxon>
        <taxon>Pseudomonadota</taxon>
        <taxon>Alphaproteobacteria</taxon>
        <taxon>Rhodobacterales</taxon>
        <taxon>Roseobacteraceae</taxon>
        <taxon>Phaeobacter</taxon>
    </lineage>
</organism>
<dbReference type="EMBL" id="CP010731">
    <property type="protein sequence ID" value="AUR01895.1"/>
    <property type="molecule type" value="Genomic_DNA"/>
</dbReference>
<proteinExistence type="predicted"/>
<dbReference type="PROSITE" id="PS01332">
    <property type="entry name" value="HTH_RRF2_1"/>
    <property type="match status" value="1"/>
</dbReference>